<keyword evidence="1" id="KW-0472">Membrane</keyword>
<gene>
    <name evidence="2" type="ORF">Q5H91_05430</name>
</gene>
<feature type="transmembrane region" description="Helical" evidence="1">
    <location>
        <begin position="60"/>
        <end position="81"/>
    </location>
</feature>
<feature type="transmembrane region" description="Helical" evidence="1">
    <location>
        <begin position="93"/>
        <end position="116"/>
    </location>
</feature>
<dbReference type="EMBL" id="JAUUDS010000001">
    <property type="protein sequence ID" value="MDP1026644.1"/>
    <property type="molecule type" value="Genomic_DNA"/>
</dbReference>
<accession>A0ABT9EIB2</accession>
<keyword evidence="3" id="KW-1185">Reference proteome</keyword>
<organism evidence="2 3">
    <name type="scientific">Sphingomonas aurea</name>
    <dbReference type="NCBI Taxonomy" id="3063994"/>
    <lineage>
        <taxon>Bacteria</taxon>
        <taxon>Pseudomonadati</taxon>
        <taxon>Pseudomonadota</taxon>
        <taxon>Alphaproteobacteria</taxon>
        <taxon>Sphingomonadales</taxon>
        <taxon>Sphingomonadaceae</taxon>
        <taxon>Sphingomonas</taxon>
    </lineage>
</organism>
<keyword evidence="1" id="KW-1133">Transmembrane helix</keyword>
<keyword evidence="1" id="KW-0812">Transmembrane</keyword>
<evidence type="ECO:0000313" key="3">
    <source>
        <dbReference type="Proteomes" id="UP001230685"/>
    </source>
</evidence>
<dbReference type="Proteomes" id="UP001230685">
    <property type="component" value="Unassembled WGS sequence"/>
</dbReference>
<sequence>MAERAGAERIAGRRKPHLDDRTCRLICPIAAGMVGVCLTTIGIIRVAIRARHIHTLADDLLAVDAVLFLGAMLSSYFALRVQSVMRHHRLEQIADVCFIIAMVVLTIACFIVTYWVDQ</sequence>
<dbReference type="RefSeq" id="WP_305172197.1">
    <property type="nucleotide sequence ID" value="NZ_JAUUDS010000001.1"/>
</dbReference>
<name>A0ABT9EIB2_9SPHN</name>
<evidence type="ECO:0000256" key="1">
    <source>
        <dbReference type="SAM" id="Phobius"/>
    </source>
</evidence>
<feature type="transmembrane region" description="Helical" evidence="1">
    <location>
        <begin position="23"/>
        <end position="48"/>
    </location>
</feature>
<reference evidence="2 3" key="1">
    <citation type="submission" date="2023-07" db="EMBL/GenBank/DDBJ databases">
        <authorList>
            <person name="Kim M.K."/>
        </authorList>
    </citation>
    <scope>NUCLEOTIDE SEQUENCE [LARGE SCALE GENOMIC DNA]</scope>
    <source>
        <strain evidence="2 3">KR1UV-12</strain>
    </source>
</reference>
<comment type="caution">
    <text evidence="2">The sequence shown here is derived from an EMBL/GenBank/DDBJ whole genome shotgun (WGS) entry which is preliminary data.</text>
</comment>
<evidence type="ECO:0000313" key="2">
    <source>
        <dbReference type="EMBL" id="MDP1026644.1"/>
    </source>
</evidence>
<proteinExistence type="predicted"/>
<protein>
    <submittedName>
        <fullName evidence="2">Uncharacterized protein</fullName>
    </submittedName>
</protein>